<sequence>MLRISNSLLSLTTHRKICRSVKDLRLDSVGRYTQHSSNTAMFYPMGSIQLVTNYIVLSIQLQDVIGFQ</sequence>
<protein>
    <submittedName>
        <fullName evidence="1">Uncharacterized protein</fullName>
    </submittedName>
</protein>
<keyword evidence="2" id="KW-1185">Reference proteome</keyword>
<dbReference type="EMBL" id="CAACVG010007587">
    <property type="protein sequence ID" value="VEN46201.1"/>
    <property type="molecule type" value="Genomic_DNA"/>
</dbReference>
<evidence type="ECO:0000313" key="1">
    <source>
        <dbReference type="EMBL" id="VEN46201.1"/>
    </source>
</evidence>
<proteinExistence type="predicted"/>
<name>A0A653CE61_CALMS</name>
<dbReference type="Proteomes" id="UP000410492">
    <property type="component" value="Unassembled WGS sequence"/>
</dbReference>
<reference evidence="1 2" key="1">
    <citation type="submission" date="2019-01" db="EMBL/GenBank/DDBJ databases">
        <authorList>
            <person name="Sayadi A."/>
        </authorList>
    </citation>
    <scope>NUCLEOTIDE SEQUENCE [LARGE SCALE GENOMIC DNA]</scope>
</reference>
<organism evidence="1 2">
    <name type="scientific">Callosobruchus maculatus</name>
    <name type="common">Southern cowpea weevil</name>
    <name type="synonym">Pulse bruchid</name>
    <dbReference type="NCBI Taxonomy" id="64391"/>
    <lineage>
        <taxon>Eukaryota</taxon>
        <taxon>Metazoa</taxon>
        <taxon>Ecdysozoa</taxon>
        <taxon>Arthropoda</taxon>
        <taxon>Hexapoda</taxon>
        <taxon>Insecta</taxon>
        <taxon>Pterygota</taxon>
        <taxon>Neoptera</taxon>
        <taxon>Endopterygota</taxon>
        <taxon>Coleoptera</taxon>
        <taxon>Polyphaga</taxon>
        <taxon>Cucujiformia</taxon>
        <taxon>Chrysomeloidea</taxon>
        <taxon>Chrysomelidae</taxon>
        <taxon>Bruchinae</taxon>
        <taxon>Bruchini</taxon>
        <taxon>Callosobruchus</taxon>
    </lineage>
</organism>
<dbReference type="AlphaFoldDB" id="A0A653CE61"/>
<accession>A0A653CE61</accession>
<evidence type="ECO:0000313" key="2">
    <source>
        <dbReference type="Proteomes" id="UP000410492"/>
    </source>
</evidence>
<gene>
    <name evidence="1" type="ORF">CALMAC_LOCUS8375</name>
</gene>